<sequence length="246" mass="27950">MAQTQRVNHQQVFLLSSKPWRENSLWLEVFSREHGRLALLARSARTRGSELRGILVPFVPLSASWFGREELKTLHRAEWLGGWPQPHGRALFSALYANELLLKLTAREDPHPLLFDELAALMRRICQNENPVAALRRFEWTLLRETGYAPDLTRDAAGRPLADDAHYRLHPERMLEETATDAPEQGGIIVPGSLLRQLVAGEFADGDALQQAVRLTRLLIDFRLPEGVASRRVLQQLQDMRRTVGA</sequence>
<keyword evidence="5 7" id="KW-0234">DNA repair</keyword>
<protein>
    <recommendedName>
        <fullName evidence="2 7">DNA repair protein RecO</fullName>
    </recommendedName>
    <alternativeName>
        <fullName evidence="6 7">Recombination protein O</fullName>
    </alternativeName>
</protein>
<dbReference type="Pfam" id="PF02565">
    <property type="entry name" value="RecO_C"/>
    <property type="match status" value="1"/>
</dbReference>
<feature type="domain" description="DNA replication/recombination mediator RecO N-terminal" evidence="8">
    <location>
        <begin position="9"/>
        <end position="81"/>
    </location>
</feature>
<evidence type="ECO:0000256" key="7">
    <source>
        <dbReference type="HAMAP-Rule" id="MF_00201"/>
    </source>
</evidence>
<dbReference type="PANTHER" id="PTHR33991">
    <property type="entry name" value="DNA REPAIR PROTEIN RECO"/>
    <property type="match status" value="1"/>
</dbReference>
<dbReference type="EMBL" id="JAKOOW010000024">
    <property type="protein sequence ID" value="MCG6504164.1"/>
    <property type="molecule type" value="Genomic_DNA"/>
</dbReference>
<evidence type="ECO:0000256" key="4">
    <source>
        <dbReference type="ARBA" id="ARBA00023172"/>
    </source>
</evidence>
<dbReference type="PANTHER" id="PTHR33991:SF1">
    <property type="entry name" value="DNA REPAIR PROTEIN RECO"/>
    <property type="match status" value="1"/>
</dbReference>
<organism evidence="9 10">
    <name type="scientific">Kingella pumchi</name>
    <dbReference type="NCBI Taxonomy" id="2779506"/>
    <lineage>
        <taxon>Bacteria</taxon>
        <taxon>Pseudomonadati</taxon>
        <taxon>Pseudomonadota</taxon>
        <taxon>Betaproteobacteria</taxon>
        <taxon>Neisseriales</taxon>
        <taxon>Neisseriaceae</taxon>
        <taxon>Kingella</taxon>
    </lineage>
</organism>
<dbReference type="SUPFAM" id="SSF50249">
    <property type="entry name" value="Nucleic acid-binding proteins"/>
    <property type="match status" value="1"/>
</dbReference>
<evidence type="ECO:0000256" key="2">
    <source>
        <dbReference type="ARBA" id="ARBA00021310"/>
    </source>
</evidence>
<comment type="function">
    <text evidence="7">Involved in DNA repair and RecF pathway recombination.</text>
</comment>
<gene>
    <name evidence="7 9" type="primary">recO</name>
    <name evidence="9" type="ORF">MB824_06615</name>
</gene>
<evidence type="ECO:0000313" key="9">
    <source>
        <dbReference type="EMBL" id="MCG6504164.1"/>
    </source>
</evidence>
<reference evidence="9 10" key="1">
    <citation type="submission" date="2022-02" db="EMBL/GenBank/DDBJ databases">
        <title>Genome sequence data of Kingella unionensis sp. nov. strain CICC 24913 (CCUG 75125).</title>
        <authorList>
            <person name="Xiao M."/>
        </authorList>
    </citation>
    <scope>NUCLEOTIDE SEQUENCE [LARGE SCALE GENOMIC DNA]</scope>
    <source>
        <strain evidence="9 10">CICC 24913</strain>
    </source>
</reference>
<evidence type="ECO:0000256" key="5">
    <source>
        <dbReference type="ARBA" id="ARBA00023204"/>
    </source>
</evidence>
<dbReference type="Gene3D" id="1.20.1440.120">
    <property type="entry name" value="Recombination protein O, C-terminal domain"/>
    <property type="match status" value="1"/>
</dbReference>
<dbReference type="InterPro" id="IPR003717">
    <property type="entry name" value="RecO"/>
</dbReference>
<dbReference type="Gene3D" id="2.40.50.140">
    <property type="entry name" value="Nucleic acid-binding proteins"/>
    <property type="match status" value="1"/>
</dbReference>
<dbReference type="SUPFAM" id="SSF57863">
    <property type="entry name" value="ArfGap/RecO-like zinc finger"/>
    <property type="match status" value="1"/>
</dbReference>
<proteinExistence type="inferred from homology"/>
<keyword evidence="3 7" id="KW-0227">DNA damage</keyword>
<comment type="caution">
    <text evidence="9">The sequence shown here is derived from an EMBL/GenBank/DDBJ whole genome shotgun (WGS) entry which is preliminary data.</text>
</comment>
<dbReference type="InterPro" id="IPR012340">
    <property type="entry name" value="NA-bd_OB-fold"/>
</dbReference>
<dbReference type="NCBIfam" id="TIGR00613">
    <property type="entry name" value="reco"/>
    <property type="match status" value="1"/>
</dbReference>
<dbReference type="InterPro" id="IPR042242">
    <property type="entry name" value="RecO_C"/>
</dbReference>
<keyword evidence="4 7" id="KW-0233">DNA recombination</keyword>
<evidence type="ECO:0000256" key="3">
    <source>
        <dbReference type="ARBA" id="ARBA00022763"/>
    </source>
</evidence>
<evidence type="ECO:0000256" key="6">
    <source>
        <dbReference type="ARBA" id="ARBA00033409"/>
    </source>
</evidence>
<name>A0ABS9NMZ5_9NEIS</name>
<dbReference type="InterPro" id="IPR037278">
    <property type="entry name" value="ARFGAP/RecO"/>
</dbReference>
<dbReference type="Pfam" id="PF11967">
    <property type="entry name" value="RecO_N"/>
    <property type="match status" value="1"/>
</dbReference>
<dbReference type="HAMAP" id="MF_00201">
    <property type="entry name" value="RecO"/>
    <property type="match status" value="1"/>
</dbReference>
<dbReference type="InterPro" id="IPR022572">
    <property type="entry name" value="DNA_rep/recomb_RecO_N"/>
</dbReference>
<evidence type="ECO:0000259" key="8">
    <source>
        <dbReference type="Pfam" id="PF11967"/>
    </source>
</evidence>
<accession>A0ABS9NMZ5</accession>
<dbReference type="Proteomes" id="UP001298424">
    <property type="component" value="Unassembled WGS sequence"/>
</dbReference>
<evidence type="ECO:0000256" key="1">
    <source>
        <dbReference type="ARBA" id="ARBA00007452"/>
    </source>
</evidence>
<keyword evidence="10" id="KW-1185">Reference proteome</keyword>
<evidence type="ECO:0000313" key="10">
    <source>
        <dbReference type="Proteomes" id="UP001298424"/>
    </source>
</evidence>
<comment type="similarity">
    <text evidence="1 7">Belongs to the RecO family.</text>
</comment>
<dbReference type="RefSeq" id="WP_238747280.1">
    <property type="nucleotide sequence ID" value="NZ_JAKOOW010000024.1"/>
</dbReference>